<evidence type="ECO:0000256" key="2">
    <source>
        <dbReference type="ARBA" id="ARBA00010157"/>
    </source>
</evidence>
<feature type="transmembrane region" description="Helical" evidence="7">
    <location>
        <begin position="627"/>
        <end position="650"/>
    </location>
</feature>
<dbReference type="PROSITE" id="PS50156">
    <property type="entry name" value="SSD"/>
    <property type="match status" value="1"/>
</dbReference>
<sequence length="720" mass="73885">MTKPVAAQRGPARTVLAVILALFAAALTVGVLVPDARLAGGAADPAADSAVVARQIGGIAPQADPNLFVLVSAPGGVDDPRVAAAGKLLTERLGTVDGVVGTVSAWTVPLPALISQDRRSGLIIAHIQGDEGAQDRTLTAVRAGLPQVDPDIGVRIGGPAAVRAEVQSTIKTDLLLAELVAMPLVLLVLLWVFGGVVAAVLPVAVGVISIVITNALLLVLGHAVDVSVFSQNLTTAVGLGLAVDYALLLVRRFREEFRVRGDTESAVTATLATAGRTVLFSAVTITAVLAVLLLFPMYFVRSFAYAGVIVVVVSTTTVLVGLPAAFRLLGPRIVQGFRKSDPAERGYWAAWTRVVLRRPAVFAVATTVVLLCLAAPFASVKYGTVDDRQLPPGADIRATHDVLRTDFQAGALPIAYVVVPANSDPARIMALSAAIGRVDGVVAVNPPPLQADPRSGATPRPSALLVAAAKGIEPTSQRGQDVVSGVQRLARADGLQVGGGIATLLDTEAAIGRIGPLAVAIVALVAFAALFLLTESVVLAVVSVIVNGLSLTAALGAIVWIFQDGHLSGPLGFTSTGSIDSTLPILVVCIAFGLSMDYGVFVLARLTEERRSGADHRTAIVNAIQRTGGIITSAAIILAIVLIAIGASRVSATKMIGIGVALAATVDATVVRLILTPAVLGVLGSATWWSPEPLRRWAARLAVHDGAAAAPAVEVAEVSS</sequence>
<proteinExistence type="inferred from homology"/>
<dbReference type="SUPFAM" id="SSF82866">
    <property type="entry name" value="Multidrug efflux transporter AcrB transmembrane domain"/>
    <property type="match status" value="2"/>
</dbReference>
<keyword evidence="4 7" id="KW-0812">Transmembrane</keyword>
<keyword evidence="10" id="KW-1185">Reference proteome</keyword>
<evidence type="ECO:0000313" key="9">
    <source>
        <dbReference type="EMBL" id="RMI33400.1"/>
    </source>
</evidence>
<evidence type="ECO:0000256" key="4">
    <source>
        <dbReference type="ARBA" id="ARBA00022692"/>
    </source>
</evidence>
<feature type="transmembrane region" description="Helical" evidence="7">
    <location>
        <begin position="360"/>
        <end position="378"/>
    </location>
</feature>
<evidence type="ECO:0000259" key="8">
    <source>
        <dbReference type="PROSITE" id="PS50156"/>
    </source>
</evidence>
<feature type="transmembrane region" description="Helical" evidence="7">
    <location>
        <begin position="278"/>
        <end position="299"/>
    </location>
</feature>
<dbReference type="OrthoDB" id="7051771at2"/>
<keyword evidence="5 7" id="KW-1133">Transmembrane helix</keyword>
<dbReference type="PANTHER" id="PTHR33406:SF11">
    <property type="entry name" value="MEMBRANE PROTEIN SCO6666-RELATED"/>
    <property type="match status" value="1"/>
</dbReference>
<evidence type="ECO:0000256" key="7">
    <source>
        <dbReference type="SAM" id="Phobius"/>
    </source>
</evidence>
<accession>A0A3M2L9K0</accession>
<keyword evidence="3" id="KW-1003">Cell membrane</keyword>
<dbReference type="Pfam" id="PF03176">
    <property type="entry name" value="MMPL"/>
    <property type="match status" value="2"/>
</dbReference>
<reference evidence="9 10" key="1">
    <citation type="submission" date="2018-10" db="EMBL/GenBank/DDBJ databases">
        <title>Isolation from cow dung.</title>
        <authorList>
            <person name="Ling L."/>
        </authorList>
    </citation>
    <scope>NUCLEOTIDE SEQUENCE [LARGE SCALE GENOMIC DNA]</scope>
    <source>
        <strain evidence="9 10">NEAU-LL90</strain>
    </source>
</reference>
<feature type="transmembrane region" description="Helical" evidence="7">
    <location>
        <begin position="200"/>
        <end position="223"/>
    </location>
</feature>
<gene>
    <name evidence="9" type="ORF">EBN03_09610</name>
</gene>
<evidence type="ECO:0000256" key="1">
    <source>
        <dbReference type="ARBA" id="ARBA00004651"/>
    </source>
</evidence>
<feature type="transmembrane region" description="Helical" evidence="7">
    <location>
        <begin position="670"/>
        <end position="690"/>
    </location>
</feature>
<dbReference type="AlphaFoldDB" id="A0A3M2L9K0"/>
<feature type="transmembrane region" description="Helical" evidence="7">
    <location>
        <begin position="514"/>
        <end position="533"/>
    </location>
</feature>
<evidence type="ECO:0000256" key="6">
    <source>
        <dbReference type="ARBA" id="ARBA00023136"/>
    </source>
</evidence>
<protein>
    <submittedName>
        <fullName evidence="9">MMPL family transporter</fullName>
    </submittedName>
</protein>
<name>A0A3M2L9K0_9NOCA</name>
<comment type="similarity">
    <text evidence="2">Belongs to the resistance-nodulation-cell division (RND) (TC 2.A.6) family. MmpL subfamily.</text>
</comment>
<comment type="caution">
    <text evidence="9">The sequence shown here is derived from an EMBL/GenBank/DDBJ whole genome shotgun (WGS) entry which is preliminary data.</text>
</comment>
<feature type="transmembrane region" description="Helical" evidence="7">
    <location>
        <begin position="229"/>
        <end position="250"/>
    </location>
</feature>
<evidence type="ECO:0000256" key="5">
    <source>
        <dbReference type="ARBA" id="ARBA00022989"/>
    </source>
</evidence>
<comment type="subcellular location">
    <subcellularLocation>
        <location evidence="1">Cell membrane</location>
        <topology evidence="1">Multi-pass membrane protein</topology>
    </subcellularLocation>
</comment>
<dbReference type="Proteomes" id="UP000279275">
    <property type="component" value="Unassembled WGS sequence"/>
</dbReference>
<keyword evidence="6 7" id="KW-0472">Membrane</keyword>
<feature type="domain" description="SSD" evidence="8">
    <location>
        <begin position="199"/>
        <end position="328"/>
    </location>
</feature>
<dbReference type="GO" id="GO:0005886">
    <property type="term" value="C:plasma membrane"/>
    <property type="evidence" value="ECO:0007669"/>
    <property type="project" value="UniProtKB-SubCell"/>
</dbReference>
<dbReference type="Gene3D" id="1.20.1640.10">
    <property type="entry name" value="Multidrug efflux transporter AcrB transmembrane domain"/>
    <property type="match status" value="2"/>
</dbReference>
<dbReference type="RefSeq" id="WP_122187597.1">
    <property type="nucleotide sequence ID" value="NZ_RFFH01000003.1"/>
</dbReference>
<feature type="transmembrane region" description="Helical" evidence="7">
    <location>
        <begin position="540"/>
        <end position="562"/>
    </location>
</feature>
<evidence type="ECO:0000256" key="3">
    <source>
        <dbReference type="ARBA" id="ARBA00022475"/>
    </source>
</evidence>
<feature type="transmembrane region" description="Helical" evidence="7">
    <location>
        <begin position="305"/>
        <end position="329"/>
    </location>
</feature>
<feature type="transmembrane region" description="Helical" evidence="7">
    <location>
        <begin position="174"/>
        <end position="193"/>
    </location>
</feature>
<dbReference type="InterPro" id="IPR004869">
    <property type="entry name" value="MMPL_dom"/>
</dbReference>
<organism evidence="9 10">
    <name type="scientific">Nocardia stercoris</name>
    <dbReference type="NCBI Taxonomy" id="2483361"/>
    <lineage>
        <taxon>Bacteria</taxon>
        <taxon>Bacillati</taxon>
        <taxon>Actinomycetota</taxon>
        <taxon>Actinomycetes</taxon>
        <taxon>Mycobacteriales</taxon>
        <taxon>Nocardiaceae</taxon>
        <taxon>Nocardia</taxon>
    </lineage>
</organism>
<dbReference type="EMBL" id="RFFH01000003">
    <property type="protein sequence ID" value="RMI33400.1"/>
    <property type="molecule type" value="Genomic_DNA"/>
</dbReference>
<dbReference type="PANTHER" id="PTHR33406">
    <property type="entry name" value="MEMBRANE PROTEIN MJ1562-RELATED"/>
    <property type="match status" value="1"/>
</dbReference>
<feature type="transmembrane region" description="Helical" evidence="7">
    <location>
        <begin position="582"/>
        <end position="606"/>
    </location>
</feature>
<dbReference type="InterPro" id="IPR050545">
    <property type="entry name" value="Mycobact_MmpL"/>
</dbReference>
<evidence type="ECO:0000313" key="10">
    <source>
        <dbReference type="Proteomes" id="UP000279275"/>
    </source>
</evidence>
<dbReference type="InterPro" id="IPR000731">
    <property type="entry name" value="SSD"/>
</dbReference>